<comment type="caution">
    <text evidence="2">The sequence shown here is derived from an EMBL/GenBank/DDBJ whole genome shotgun (WGS) entry which is preliminary data.</text>
</comment>
<evidence type="ECO:0000259" key="1">
    <source>
        <dbReference type="Pfam" id="PF14346"/>
    </source>
</evidence>
<evidence type="ECO:0000313" key="2">
    <source>
        <dbReference type="EMBL" id="GLX79465.1"/>
    </source>
</evidence>
<dbReference type="InterPro" id="IPR025511">
    <property type="entry name" value="DUF4398"/>
</dbReference>
<proteinExistence type="predicted"/>
<keyword evidence="3" id="KW-1185">Reference proteome</keyword>
<gene>
    <name evidence="2" type="ORF">tinsulaeT_28050</name>
</gene>
<dbReference type="EMBL" id="BSST01000001">
    <property type="protein sequence ID" value="GLX79465.1"/>
    <property type="molecule type" value="Genomic_DNA"/>
</dbReference>
<dbReference type="Gene3D" id="1.20.1270.390">
    <property type="match status" value="1"/>
</dbReference>
<dbReference type="RefSeq" id="WP_284245375.1">
    <property type="nucleotide sequence ID" value="NZ_BSST01000001.1"/>
</dbReference>
<reference evidence="2 3" key="1">
    <citation type="submission" date="2023-03" db="EMBL/GenBank/DDBJ databases">
        <title>Draft genome sequence of Thalassotalea insulae KCTC 62186T.</title>
        <authorList>
            <person name="Sawabe T."/>
        </authorList>
    </citation>
    <scope>NUCLEOTIDE SEQUENCE [LARGE SCALE GENOMIC DNA]</scope>
    <source>
        <strain evidence="2 3">KCTC 62186</strain>
    </source>
</reference>
<dbReference type="Proteomes" id="UP001157186">
    <property type="component" value="Unassembled WGS sequence"/>
</dbReference>
<protein>
    <recommendedName>
        <fullName evidence="1">DUF4398 domain-containing protein</fullName>
    </recommendedName>
</protein>
<name>A0ABQ6GY78_9GAMM</name>
<feature type="domain" description="DUF4398" evidence="1">
    <location>
        <begin position="49"/>
        <end position="120"/>
    </location>
</feature>
<sequence>MKMKKQAVNGDMSSRGNSKVISIFIKTAPLLLVLTFSACALNKQDPSQAMQAAQFAIDNADQNRLSGYALPELSQARDKLTAARAAEHKKNMKLAKYLADESKISAELASAKTAYIKADQINKDMIKSIDVLKQEMQRNKGELK</sequence>
<accession>A0ABQ6GY78</accession>
<dbReference type="Pfam" id="PF14346">
    <property type="entry name" value="DUF4398"/>
    <property type="match status" value="1"/>
</dbReference>
<evidence type="ECO:0000313" key="3">
    <source>
        <dbReference type="Proteomes" id="UP001157186"/>
    </source>
</evidence>
<organism evidence="2 3">
    <name type="scientific">Thalassotalea insulae</name>
    <dbReference type="NCBI Taxonomy" id="2056778"/>
    <lineage>
        <taxon>Bacteria</taxon>
        <taxon>Pseudomonadati</taxon>
        <taxon>Pseudomonadota</taxon>
        <taxon>Gammaproteobacteria</taxon>
        <taxon>Alteromonadales</taxon>
        <taxon>Colwelliaceae</taxon>
        <taxon>Thalassotalea</taxon>
    </lineage>
</organism>